<reference evidence="9" key="1">
    <citation type="submission" date="2009-11" db="EMBL/GenBank/DDBJ databases">
        <authorList>
            <consortium name="The Broad Institute Genome Sequencing Platform"/>
            <person name="Ward D."/>
            <person name="Feldgarden M."/>
            <person name="Earl A."/>
            <person name="Young S.K."/>
            <person name="Zeng Q."/>
            <person name="Koehrsen M."/>
            <person name="Alvarado L."/>
            <person name="Berlin A."/>
            <person name="Bochicchio J."/>
            <person name="Borenstein D."/>
            <person name="Chapman S.B."/>
            <person name="Chen Z."/>
            <person name="Engels R."/>
            <person name="Freedman E."/>
            <person name="Gellesch M."/>
            <person name="Goldberg J."/>
            <person name="Griggs A."/>
            <person name="Gujja S."/>
            <person name="Heilman E."/>
            <person name="Heiman D."/>
            <person name="Hepburn T."/>
            <person name="Howarth C."/>
            <person name="Jen D."/>
            <person name="Larson L."/>
            <person name="Lewis B."/>
            <person name="Mehta T."/>
            <person name="Park D."/>
            <person name="Pearson M."/>
            <person name="Roberts A."/>
            <person name="Saif S."/>
            <person name="Shea T."/>
            <person name="Shenoy N."/>
            <person name="Sisk P."/>
            <person name="Stolte C."/>
            <person name="Sykes S."/>
            <person name="Thomson T."/>
            <person name="Walk T."/>
            <person name="White J."/>
            <person name="Yandava C."/>
            <person name="Izard J."/>
            <person name="Baranova O.V."/>
            <person name="Blanton J.M."/>
            <person name="Tanner A.C."/>
            <person name="Dewhirst F.E."/>
            <person name="Haas B."/>
            <person name="Nusbaum C."/>
            <person name="Birren B."/>
        </authorList>
    </citation>
    <scope>NUCLEOTIDE SEQUENCE [LARGE SCALE GENOMIC DNA]</scope>
    <source>
        <strain evidence="9">1-1 BBBD Race 1</strain>
    </source>
</reference>
<dbReference type="EMBL" id="ADAS02000139">
    <property type="protein sequence ID" value="OAV89114.1"/>
    <property type="molecule type" value="Genomic_DNA"/>
</dbReference>
<evidence type="ECO:0000256" key="2">
    <source>
        <dbReference type="ARBA" id="ARBA00022553"/>
    </source>
</evidence>
<reference evidence="10" key="4">
    <citation type="submission" date="2025-05" db="UniProtKB">
        <authorList>
            <consortium name="EnsemblFungi"/>
        </authorList>
    </citation>
    <scope>IDENTIFICATION</scope>
    <source>
        <strain evidence="10">isolate 1-1 / race 1 (BBBD)</strain>
    </source>
</reference>
<dbReference type="Pfam" id="PF20222">
    <property type="entry name" value="DUF6581"/>
    <property type="match status" value="1"/>
</dbReference>
<dbReference type="GO" id="GO:0006384">
    <property type="term" value="P:transcription initiation at RNA polymerase III promoter"/>
    <property type="evidence" value="ECO:0007669"/>
    <property type="project" value="InterPro"/>
</dbReference>
<reference evidence="9" key="2">
    <citation type="submission" date="2016-05" db="EMBL/GenBank/DDBJ databases">
        <title>Comparative analysis highlights variable genome content of wheat rusts and divergence of the mating loci.</title>
        <authorList>
            <person name="Cuomo C.A."/>
            <person name="Bakkeren G."/>
            <person name="Szabo L."/>
            <person name="Khalil H."/>
            <person name="Joly D."/>
            <person name="Goldberg J."/>
            <person name="Young S."/>
            <person name="Zeng Q."/>
            <person name="Fellers J."/>
        </authorList>
    </citation>
    <scope>NUCLEOTIDE SEQUENCE [LARGE SCALE GENOMIC DNA]</scope>
    <source>
        <strain evidence="9">1-1 BBBD Race 1</strain>
    </source>
</reference>
<evidence type="ECO:0000313" key="10">
    <source>
        <dbReference type="EnsemblFungi" id="PTTG_28790-t43_1-p1"/>
    </source>
</evidence>
<protein>
    <submittedName>
        <fullName evidence="10">B-block_TFIIIC domain-containing protein</fullName>
    </submittedName>
</protein>
<feature type="region of interest" description="Disordered" evidence="6">
    <location>
        <begin position="78"/>
        <end position="154"/>
    </location>
</feature>
<dbReference type="Proteomes" id="UP000005240">
    <property type="component" value="Unassembled WGS sequence"/>
</dbReference>
<dbReference type="Pfam" id="PF04182">
    <property type="entry name" value="B-block_TFIIIC"/>
    <property type="match status" value="1"/>
</dbReference>
<comment type="subcellular location">
    <subcellularLocation>
        <location evidence="1">Nucleus</location>
    </subcellularLocation>
</comment>
<organism evidence="9">
    <name type="scientific">Puccinia triticina (isolate 1-1 / race 1 (BBBD))</name>
    <name type="common">Brown leaf rust fungus</name>
    <dbReference type="NCBI Taxonomy" id="630390"/>
    <lineage>
        <taxon>Eukaryota</taxon>
        <taxon>Fungi</taxon>
        <taxon>Dikarya</taxon>
        <taxon>Basidiomycota</taxon>
        <taxon>Pucciniomycotina</taxon>
        <taxon>Pucciniomycetes</taxon>
        <taxon>Pucciniales</taxon>
        <taxon>Pucciniaceae</taxon>
        <taxon>Puccinia</taxon>
    </lineage>
</organism>
<dbReference type="PANTHER" id="PTHR15180">
    <property type="entry name" value="GENERAL TRANSCRIPTION FACTOR 3C POLYPEPTIDE 1"/>
    <property type="match status" value="1"/>
</dbReference>
<feature type="region of interest" description="Disordered" evidence="6">
    <location>
        <begin position="1274"/>
        <end position="1299"/>
    </location>
</feature>
<evidence type="ECO:0000313" key="11">
    <source>
        <dbReference type="Proteomes" id="UP000005240"/>
    </source>
</evidence>
<evidence type="ECO:0000259" key="8">
    <source>
        <dbReference type="Pfam" id="PF20222"/>
    </source>
</evidence>
<accession>A0A180G909</accession>
<dbReference type="InterPro" id="IPR007309">
    <property type="entry name" value="TFIIIC_Bblock-bd"/>
</dbReference>
<evidence type="ECO:0000256" key="3">
    <source>
        <dbReference type="ARBA" id="ARBA00023125"/>
    </source>
</evidence>
<dbReference type="GO" id="GO:0005634">
    <property type="term" value="C:nucleus"/>
    <property type="evidence" value="ECO:0007669"/>
    <property type="project" value="UniProtKB-SubCell"/>
</dbReference>
<dbReference type="STRING" id="630390.A0A180G909"/>
<feature type="compositionally biased region" description="Polar residues" evidence="6">
    <location>
        <begin position="97"/>
        <end position="113"/>
    </location>
</feature>
<keyword evidence="3" id="KW-0238">DNA-binding</keyword>
<feature type="region of interest" description="Disordered" evidence="6">
    <location>
        <begin position="927"/>
        <end position="948"/>
    </location>
</feature>
<evidence type="ECO:0000256" key="1">
    <source>
        <dbReference type="ARBA" id="ARBA00004123"/>
    </source>
</evidence>
<name>A0A180G909_PUCT1</name>
<feature type="domain" description="Transcription factor tau subunit sfc3/Tfc3 C-terminal" evidence="8">
    <location>
        <begin position="1480"/>
        <end position="1844"/>
    </location>
</feature>
<feature type="compositionally biased region" description="Polar residues" evidence="6">
    <location>
        <begin position="125"/>
        <end position="134"/>
    </location>
</feature>
<feature type="domain" description="B-block binding subunit of TFIIIC" evidence="7">
    <location>
        <begin position="257"/>
        <end position="322"/>
    </location>
</feature>
<gene>
    <name evidence="9" type="ORF">PTTG_28790</name>
</gene>
<dbReference type="OrthoDB" id="68020at2759"/>
<dbReference type="EnsemblFungi" id="PTTG_28790-t43_1">
    <property type="protein sequence ID" value="PTTG_28790-t43_1-p1"/>
    <property type="gene ID" value="PTTG_28790"/>
</dbReference>
<dbReference type="InterPro" id="IPR044210">
    <property type="entry name" value="Tfc3-like"/>
</dbReference>
<feature type="compositionally biased region" description="Polar residues" evidence="6">
    <location>
        <begin position="673"/>
        <end position="696"/>
    </location>
</feature>
<evidence type="ECO:0000256" key="4">
    <source>
        <dbReference type="ARBA" id="ARBA00023163"/>
    </source>
</evidence>
<dbReference type="InterPro" id="IPR046488">
    <property type="entry name" value="Sfc3/Tfc3_C"/>
</dbReference>
<feature type="compositionally biased region" description="Basic and acidic residues" evidence="6">
    <location>
        <begin position="1290"/>
        <end position="1299"/>
    </location>
</feature>
<keyword evidence="4" id="KW-0804">Transcription</keyword>
<evidence type="ECO:0000256" key="6">
    <source>
        <dbReference type="SAM" id="MobiDB-lite"/>
    </source>
</evidence>
<keyword evidence="5" id="KW-0539">Nucleus</keyword>
<feature type="compositionally biased region" description="Low complexity" evidence="6">
    <location>
        <begin position="186"/>
        <end position="198"/>
    </location>
</feature>
<evidence type="ECO:0000259" key="7">
    <source>
        <dbReference type="Pfam" id="PF04182"/>
    </source>
</evidence>
<dbReference type="GO" id="GO:0042791">
    <property type="term" value="P:5S class rRNA transcription by RNA polymerase III"/>
    <property type="evidence" value="ECO:0007669"/>
    <property type="project" value="TreeGrafter"/>
</dbReference>
<evidence type="ECO:0000313" key="9">
    <source>
        <dbReference type="EMBL" id="OAV89114.1"/>
    </source>
</evidence>
<feature type="region of interest" description="Disordered" evidence="6">
    <location>
        <begin position="175"/>
        <end position="198"/>
    </location>
</feature>
<reference evidence="10 11" key="3">
    <citation type="journal article" date="2017" name="G3 (Bethesda)">
        <title>Comparative analysis highlights variable genome content of wheat rusts and divergence of the mating loci.</title>
        <authorList>
            <person name="Cuomo C.A."/>
            <person name="Bakkeren G."/>
            <person name="Khalil H.B."/>
            <person name="Panwar V."/>
            <person name="Joly D."/>
            <person name="Linning R."/>
            <person name="Sakthikumar S."/>
            <person name="Song X."/>
            <person name="Adiconis X."/>
            <person name="Fan L."/>
            <person name="Goldberg J.M."/>
            <person name="Levin J.Z."/>
            <person name="Young S."/>
            <person name="Zeng Q."/>
            <person name="Anikster Y."/>
            <person name="Bruce M."/>
            <person name="Wang M."/>
            <person name="Yin C."/>
            <person name="McCallum B."/>
            <person name="Szabo L.J."/>
            <person name="Hulbert S."/>
            <person name="Chen X."/>
            <person name="Fellers J.P."/>
        </authorList>
    </citation>
    <scope>NUCLEOTIDE SEQUENCE</scope>
    <source>
        <strain evidence="10">isolate 1-1 / race 1 (BBBD)</strain>
        <strain evidence="11">Isolate 1-1 / race 1 (BBBD)</strain>
    </source>
</reference>
<feature type="compositionally biased region" description="Polar residues" evidence="6">
    <location>
        <begin position="758"/>
        <end position="773"/>
    </location>
</feature>
<feature type="region of interest" description="Disordered" evidence="6">
    <location>
        <begin position="333"/>
        <end position="371"/>
    </location>
</feature>
<dbReference type="GO" id="GO:0003677">
    <property type="term" value="F:DNA binding"/>
    <property type="evidence" value="ECO:0007669"/>
    <property type="project" value="UniProtKB-KW"/>
</dbReference>
<dbReference type="GO" id="GO:0000127">
    <property type="term" value="C:transcription factor TFIIIC complex"/>
    <property type="evidence" value="ECO:0007669"/>
    <property type="project" value="InterPro"/>
</dbReference>
<keyword evidence="11" id="KW-1185">Reference proteome</keyword>
<evidence type="ECO:0000256" key="5">
    <source>
        <dbReference type="ARBA" id="ARBA00023242"/>
    </source>
</evidence>
<feature type="region of interest" description="Disordered" evidence="6">
    <location>
        <begin position="642"/>
        <end position="794"/>
    </location>
</feature>
<keyword evidence="2" id="KW-0597">Phosphoprotein</keyword>
<dbReference type="VEuPathDB" id="FungiDB:PTTG_28790"/>
<proteinExistence type="predicted"/>
<dbReference type="PANTHER" id="PTHR15180:SF1">
    <property type="entry name" value="GENERAL TRANSCRIPTION FACTOR 3C POLYPEPTIDE 1"/>
    <property type="match status" value="1"/>
</dbReference>
<sequence>MLDELLHHLVTEMAMDGEEGCSVARLDGFIESYYTRRRARYPAEPSQFVDESYKNFVWGKLCQLEPVRLGVLEQLEPAPNPSEAVEDDPAWEPDSNIPGSVQSCNENSGTKTLQLPMIASKAANKMTQRPNRLTKSTKNRNKSEVSNSKNADANAPCLSIGQLRALETGKVQKSFQVPQSQELKKATATSKQAATPSSSVWRELSPSLVTLPRDELIAKFGLGDDGQSKLKIAVDPMTCWKAVVGTDTRSPRLTPYVYQVLSIVAQGREAGATVMELGRQLKHDQKSLFHFVKVLTDLQLVVKFRAYQHKAWTNRVVHRRYLATSEWYKNSIRKDEDHRTSSTPQDPAFDSDEYGFPRLDPPNPSSLFNNTPENLTMDGIIHSVTNDDPPKAVMSPINREFLAVNENLVKSRMFTVLKRSPDKTMVHADIIKAIGIATPTKDERRRLNRLIDAYIKRGLVERVAIVNTSGHTPCIRLTPIGEESMCATSTQPKPVTAAVDDQEVEEELSVLPITRSIGQTIYDLLDSSGQEGIIYKTLCHKLNDIEGRTVEQILTRMEREQGPSHLSHLKVSSVLETSGREKRVRWFSSEGLKAKCQASGIMLAADDDGARDSNTGGFMHIESSTLNLAFYENAAQLFSKTVPEPKGTWGKLVKKAPTAARRGRPPKRANGVQEKSSQEQAEQNDSLPEVQMTNPVGESIPAKRLISESSVTAKPRKRSKLGPNSNPSRTVAEPSPSEKPAENPEPAAQSLPQPDAPASSQHSNEPLPSNTSPSRKEHDKPDTPSAPPAPTAGSLLKARGARQNLTSLHREYHLLEAIKFAGGIVEKTNELAKAVRDLVDRADQDHVVSLMDSRTLNCTLHGLESRKEIKITTVLVTDALGASCHRKIIYLPGIPLDGPEMRKWLDDMKVRFKTLDKATEARVNQHKDFASPVHRLPPRSTTRPSPLPNALGVNDEALRTAFLNQWRCLSQLYGFVLGKAARAKILHLYILKSFNDPSRTSSSTLNIKSGHRVFSSSFLFQDLPVGVFAKLVPIMTKSEEFETFRATPGALETSMSNTPLAIRRLFQIGNQFSRVKVYQIVEVLCHLKLVVPLQKSTDVSEYYRIAENGEAFYYSPCQMCTSVGLFCLVNEGHVYEFSQRSQNPPSVLAKWPLKDEHDGEHYWEELKRASIPNPEAPPTKNTVDSVGDSPLFGGPPKVLQMITDQSKWREGIQLTPTQREYIVRFDRQTNLTHDLETDDEMISKIAEILVTVPEAIRQAVRTFREAAALSRAKKAQKALNQPPKKRMKKRAPEVDAEKLKSAQEKAAKVLSDKAKNALKQKEGDWNSIIKRFKTQSGIKEIDEVVLKDLHTLFTTNNGGINANQLESELAAWLERKKAVQDANSMEVDKGSEMVVEIENRIGSSKRDLLPVLPSAKAKRIKLLKRTPKPRRLKPKELPRRRVFPDKPKKISAVAANAIRPQSNVEMGLRPAPCLIKPGQRTRIDWNETLDDFLQDMVAIMRARAFATCAHVLPWPITLKLFKGARTHLLRNRQLKLERDPKEKKYLDLLTEAWTEVYFDKRGKIPELPDPTPEVPAAFDGELALDYLRSNIDKAYLRSQVSITEKEEEEYAGHPLPRTYDELRSNYKVRRLLPSRRSERWDEFHSFSNSVIREMSVIVEPFTASCRTRIGSKPTPSVSHQVLRACEAIKLLTSTPIKTYSEPIAAAVLSHYPDDLLVRATDHLCLKGIIAIGGKLHYKKRLPGRSYCYTDKYLSNPDTRALQGPRISALERLCSHSTSDPNEEKTWSLLATDTETAALLHAYSRGNVTLRMDANPNRSKIWDTSNYYRTRKLDDSCIEGVVKFRYKESSPEEIIPYESTLPPQEQLDLVNQAVHQAGAGGLTPQALIDQLSSQIPQDALAQCVQTLTKTEPAKLRWACDEEAAILFSPEYIGNWADKAYVKAPPSDDANKGEDEDQTTRVIPKDPCYVVPRLWLDLSGNLVESLHQLSMDRVENLIQTLPGLPYNELRKRTKLNLNPLELDDILEDLIRLGKVVEIEYGTEQKVGGRSHQVSSRWVRGLEWQRHFWTPI</sequence>